<organism evidence="1 2">
    <name type="scientific">Aeromicrobium endophyticum</name>
    <dbReference type="NCBI Taxonomy" id="2292704"/>
    <lineage>
        <taxon>Bacteria</taxon>
        <taxon>Bacillati</taxon>
        <taxon>Actinomycetota</taxon>
        <taxon>Actinomycetes</taxon>
        <taxon>Propionibacteriales</taxon>
        <taxon>Nocardioidaceae</taxon>
        <taxon>Aeromicrobium</taxon>
    </lineage>
</organism>
<dbReference type="OrthoDB" id="6024794at2"/>
<evidence type="ECO:0000313" key="1">
    <source>
        <dbReference type="EMBL" id="REK70512.1"/>
    </source>
</evidence>
<keyword evidence="2" id="KW-1185">Reference proteome</keyword>
<dbReference type="InterPro" id="IPR019587">
    <property type="entry name" value="Polyketide_cyclase/dehydratase"/>
</dbReference>
<comment type="caution">
    <text evidence="1">The sequence shown here is derived from an EMBL/GenBank/DDBJ whole genome shotgun (WGS) entry which is preliminary data.</text>
</comment>
<proteinExistence type="predicted"/>
<dbReference type="EMBL" id="QUBR01000002">
    <property type="protein sequence ID" value="REK70512.1"/>
    <property type="molecule type" value="Genomic_DNA"/>
</dbReference>
<dbReference type="CDD" id="cd07821">
    <property type="entry name" value="PYR_PYL_RCAR_like"/>
    <property type="match status" value="1"/>
</dbReference>
<reference evidence="1 2" key="1">
    <citation type="submission" date="2018-08" db="EMBL/GenBank/DDBJ databases">
        <title>Aeromicrobium sp. M2KJ-4, whole genome shotgun sequence.</title>
        <authorList>
            <person name="Tuo L."/>
        </authorList>
    </citation>
    <scope>NUCLEOTIDE SEQUENCE [LARGE SCALE GENOMIC DNA]</scope>
    <source>
        <strain evidence="1 2">M2KJ-4</strain>
    </source>
</reference>
<dbReference type="SUPFAM" id="SSF55961">
    <property type="entry name" value="Bet v1-like"/>
    <property type="match status" value="1"/>
</dbReference>
<dbReference type="Gene3D" id="3.30.530.20">
    <property type="match status" value="1"/>
</dbReference>
<dbReference type="InterPro" id="IPR023393">
    <property type="entry name" value="START-like_dom_sf"/>
</dbReference>
<dbReference type="Proteomes" id="UP000265581">
    <property type="component" value="Unassembled WGS sequence"/>
</dbReference>
<accession>A0A371P3K8</accession>
<dbReference type="AlphaFoldDB" id="A0A371P3K8"/>
<gene>
    <name evidence="1" type="ORF">DX116_15395</name>
</gene>
<dbReference type="RefSeq" id="WP_119705102.1">
    <property type="nucleotide sequence ID" value="NZ_JBHSOI010000002.1"/>
</dbReference>
<evidence type="ECO:0000313" key="2">
    <source>
        <dbReference type="Proteomes" id="UP000265581"/>
    </source>
</evidence>
<name>A0A371P3K8_9ACTN</name>
<sequence length="138" mass="15133">MPRISRRTFVAAPADVVWSLAGDFAEWHPKLRIYSNGPEASAELVVTIVSKDDESRTLSYSMPDPPFPIKDHRATILVEQAAHEGTSYVTWYAEFTADEALLQDLEDTIGDDVFARALDQLATAAQDSYGAQQVASAS</sequence>
<dbReference type="Pfam" id="PF10604">
    <property type="entry name" value="Polyketide_cyc2"/>
    <property type="match status" value="1"/>
</dbReference>
<protein>
    <submittedName>
        <fullName evidence="1">SRPBCC family protein</fullName>
    </submittedName>
</protein>